<evidence type="ECO:0000313" key="2">
    <source>
        <dbReference type="EMBL" id="SPY07537.1"/>
    </source>
</evidence>
<reference evidence="2 3" key="1">
    <citation type="submission" date="2018-06" db="EMBL/GenBank/DDBJ databases">
        <authorList>
            <consortium name="Pathogen Informatics"/>
            <person name="Doyle S."/>
        </authorList>
    </citation>
    <scope>NUCLEOTIDE SEQUENCE [LARGE SCALE GENOMIC DNA]</scope>
    <source>
        <strain evidence="2 3">NCTC11009</strain>
    </source>
</reference>
<evidence type="ECO:0000259" key="1">
    <source>
        <dbReference type="Pfam" id="PF00550"/>
    </source>
</evidence>
<dbReference type="SUPFAM" id="SSF52777">
    <property type="entry name" value="CoA-dependent acyltransferases"/>
    <property type="match status" value="1"/>
</dbReference>
<keyword evidence="2" id="KW-0436">Ligase</keyword>
<feature type="domain" description="Carrier" evidence="1">
    <location>
        <begin position="540"/>
        <end position="606"/>
    </location>
</feature>
<dbReference type="Gene3D" id="1.10.1200.10">
    <property type="entry name" value="ACP-like"/>
    <property type="match status" value="1"/>
</dbReference>
<dbReference type="InterPro" id="IPR009081">
    <property type="entry name" value="PP-bd_ACP"/>
</dbReference>
<evidence type="ECO:0000313" key="3">
    <source>
        <dbReference type="Proteomes" id="UP000250242"/>
    </source>
</evidence>
<dbReference type="GO" id="GO:0016874">
    <property type="term" value="F:ligase activity"/>
    <property type="evidence" value="ECO:0007669"/>
    <property type="project" value="UniProtKB-KW"/>
</dbReference>
<proteinExistence type="predicted"/>
<organism evidence="2 3">
    <name type="scientific">Oligella urethralis</name>
    <dbReference type="NCBI Taxonomy" id="90245"/>
    <lineage>
        <taxon>Bacteria</taxon>
        <taxon>Pseudomonadati</taxon>
        <taxon>Pseudomonadota</taxon>
        <taxon>Betaproteobacteria</taxon>
        <taxon>Burkholderiales</taxon>
        <taxon>Alcaligenaceae</taxon>
        <taxon>Oligella</taxon>
    </lineage>
</organism>
<dbReference type="RefSeq" id="WP_070475839.1">
    <property type="nucleotide sequence ID" value="NZ_UATH01000001.1"/>
</dbReference>
<dbReference type="Pfam" id="PF00550">
    <property type="entry name" value="PP-binding"/>
    <property type="match status" value="1"/>
</dbReference>
<dbReference type="Proteomes" id="UP000250242">
    <property type="component" value="Unassembled WGS sequence"/>
</dbReference>
<accession>A0A2X1UK42</accession>
<protein>
    <submittedName>
        <fullName evidence="2">Phenyloxazoline synthase MbtB</fullName>
        <ecNumber evidence="2">6.3.2.-</ecNumber>
    </submittedName>
</protein>
<dbReference type="SUPFAM" id="SSF47336">
    <property type="entry name" value="ACP-like"/>
    <property type="match status" value="1"/>
</dbReference>
<dbReference type="InterPro" id="IPR036736">
    <property type="entry name" value="ACP-like_sf"/>
</dbReference>
<dbReference type="AlphaFoldDB" id="A0A2X1UK42"/>
<dbReference type="EC" id="6.3.2.-" evidence="2"/>
<sequence>MQKLTDLGLAAWIDSQNSGLGSFFLVEFEGVNFNVSLFSSVLYEVVSRYPIFSLRLTPTGQMERREEGTYALLLNCQDEETQVQDGLLPTIAKEAANTLLKESLFLVVTCTNEAEGKVRTQFVANMAILNPANVYLFLHELSIAYQLAVGGEAEELFSFPKSTASYQGNTTTELDFRHLAQYPLPSLPWRLYNETKGTVQNICWCLPVRVWQQLQDNAVAAGVKVSVMLRAVFCAALALYTKQSSFRLSLPFFKHEKSQLGGETWFSDDFYIQAVDVNLEASLLDTIGYLRDSSHFFGNEALSGVSLLRELTKLTGCQEIAPVVYTDLLACGSLFSGVINQTFGQVQRALSRGVNVGLDVQVVQVGETVGFNWDVNEDLISASDIAKLVDCFKHLLRLYAYSSANLGRPIGQLVSDSKYRLTLKPQVLSDDDFMVAGRLLSKKELTDLIERILGRQVKLIDEQSGKGGNFSLLVESSVNEPLSIHEIQNTLATHFLGQLNPKRIVILPSSEFDRGNELNPSNPSNYSAQGQLPVEVVYVVAAIFSAVLGTQIDPLTMRDTDFFEMGGNSLLATQVVIETNKYFLYAQIGIADMFRLRSIHELAIYLYEKDSALALKVAQTVQRLLIKTWGLE</sequence>
<gene>
    <name evidence="2" type="primary">mbtB_1</name>
    <name evidence="2" type="ORF">NCTC11009_00747</name>
</gene>
<name>A0A2X1UK42_9BURK</name>
<dbReference type="EMBL" id="UATH01000001">
    <property type="protein sequence ID" value="SPY07537.1"/>
    <property type="molecule type" value="Genomic_DNA"/>
</dbReference>
<dbReference type="Gene3D" id="3.30.559.30">
    <property type="entry name" value="Nonribosomal peptide synthetase, condensation domain"/>
    <property type="match status" value="1"/>
</dbReference>